<dbReference type="InterPro" id="IPR029063">
    <property type="entry name" value="SAM-dependent_MTases_sf"/>
</dbReference>
<dbReference type="Gene3D" id="3.40.50.720">
    <property type="entry name" value="NAD(P)-binding Rossmann-like Domain"/>
    <property type="match status" value="1"/>
</dbReference>
<evidence type="ECO:0008006" key="3">
    <source>
        <dbReference type="Google" id="ProtNLM"/>
    </source>
</evidence>
<comment type="caution">
    <text evidence="1">The sequence shown here is derived from an EMBL/GenBank/DDBJ whole genome shotgun (WGS) entry which is preliminary data.</text>
</comment>
<proteinExistence type="predicted"/>
<reference evidence="1" key="1">
    <citation type="submission" date="2019-04" db="EMBL/GenBank/DDBJ databases">
        <title>Evolution of Biomass-Degrading Anaerobic Consortia Revealed by Metagenomics.</title>
        <authorList>
            <person name="Peng X."/>
        </authorList>
    </citation>
    <scope>NUCLEOTIDE SEQUENCE</scope>
    <source>
        <strain evidence="1">SIG240</strain>
    </source>
</reference>
<evidence type="ECO:0000313" key="2">
    <source>
        <dbReference type="Proteomes" id="UP000761380"/>
    </source>
</evidence>
<organism evidence="1 2">
    <name type="scientific">Selenomonas ruminantium</name>
    <dbReference type="NCBI Taxonomy" id="971"/>
    <lineage>
        <taxon>Bacteria</taxon>
        <taxon>Bacillati</taxon>
        <taxon>Bacillota</taxon>
        <taxon>Negativicutes</taxon>
        <taxon>Selenomonadales</taxon>
        <taxon>Selenomonadaceae</taxon>
        <taxon>Selenomonas</taxon>
    </lineage>
</organism>
<dbReference type="AlphaFoldDB" id="A0A927WLA9"/>
<dbReference type="SUPFAM" id="SSF53335">
    <property type="entry name" value="S-adenosyl-L-methionine-dependent methyltransferases"/>
    <property type="match status" value="1"/>
</dbReference>
<evidence type="ECO:0000313" key="1">
    <source>
        <dbReference type="EMBL" id="MBE6091619.1"/>
    </source>
</evidence>
<dbReference type="EMBL" id="SVBY01000002">
    <property type="protein sequence ID" value="MBE6091619.1"/>
    <property type="molecule type" value="Genomic_DNA"/>
</dbReference>
<sequence>MNTAIVFGCGGVGKKCKHYLEQRDVKVIAFSDNDERKWGQCFDGIRIIPPAEILSLTCQQIAIGNYKAADSIKQQLLMMGVEKEKIIIPYVPNKVFRNDSIPAPKDPVQLNGEQEAELTRWYQGLGVKLTDDALLKKLADLKLVLHWYNIPVSEVCVVSGAVLQVLGLRTSKPFDDIDIIMSSPYRELYGKGLVIVSETCEMHPQNEYDVTDDEIIKSKGLHFLCKGLKFMDPLILYRQRARKPADEETILLGRFLSEHSR</sequence>
<accession>A0A927WLA9</accession>
<protein>
    <recommendedName>
        <fullName evidence="3">PglD N-terminal domain-containing protein</fullName>
    </recommendedName>
</protein>
<gene>
    <name evidence="1" type="ORF">E7201_00345</name>
</gene>
<dbReference type="Proteomes" id="UP000761380">
    <property type="component" value="Unassembled WGS sequence"/>
</dbReference>
<name>A0A927WLA9_SELRU</name>